<feature type="transmembrane region" description="Helical" evidence="1">
    <location>
        <begin position="184"/>
        <end position="203"/>
    </location>
</feature>
<protein>
    <submittedName>
        <fullName evidence="2">Transglutaminase domain-containing protein</fullName>
    </submittedName>
</protein>
<evidence type="ECO:0000256" key="1">
    <source>
        <dbReference type="SAM" id="Phobius"/>
    </source>
</evidence>
<dbReference type="EMBL" id="WBZB01000013">
    <property type="protein sequence ID" value="KAB3531513.1"/>
    <property type="molecule type" value="Genomic_DNA"/>
</dbReference>
<organism evidence="2 3">
    <name type="scientific">Alkaliphilus serpentinus</name>
    <dbReference type="NCBI Taxonomy" id="1482731"/>
    <lineage>
        <taxon>Bacteria</taxon>
        <taxon>Bacillati</taxon>
        <taxon>Bacillota</taxon>
        <taxon>Clostridia</taxon>
        <taxon>Peptostreptococcales</taxon>
        <taxon>Natronincolaceae</taxon>
        <taxon>Alkaliphilus</taxon>
    </lineage>
</organism>
<comment type="caution">
    <text evidence="2">The sequence shown here is derived from an EMBL/GenBank/DDBJ whole genome shotgun (WGS) entry which is preliminary data.</text>
</comment>
<keyword evidence="3" id="KW-1185">Reference proteome</keyword>
<name>A0A833HQ61_9FIRM</name>
<dbReference type="RefSeq" id="WP_151865241.1">
    <property type="nucleotide sequence ID" value="NZ_WBZB01000013.1"/>
</dbReference>
<dbReference type="Proteomes" id="UP000465601">
    <property type="component" value="Unassembled WGS sequence"/>
</dbReference>
<feature type="transmembrane region" description="Helical" evidence="1">
    <location>
        <begin position="12"/>
        <end position="29"/>
    </location>
</feature>
<dbReference type="AlphaFoldDB" id="A0A833HQ61"/>
<keyword evidence="1" id="KW-0472">Membrane</keyword>
<evidence type="ECO:0000313" key="2">
    <source>
        <dbReference type="EMBL" id="KAB3531513.1"/>
    </source>
</evidence>
<gene>
    <name evidence="2" type="ORF">F8153_04880</name>
</gene>
<evidence type="ECO:0000313" key="3">
    <source>
        <dbReference type="Proteomes" id="UP000465601"/>
    </source>
</evidence>
<accession>A0A833HQ61</accession>
<sequence>MLKKIFLSRKSYILHMMIFLTMWTLFTLYPNPYRLVVTVHRFFEPAISPSAVKDILPEVKDLSPAEIEAYVIKKIPYQFDWQTYGLPLYFPTAEEAIVHGRGDCKGRFVVLASIFEALEIPYTQSFSLSHFWVHYEGKVETKLEASSNALLLRTEEGTKLQIPKEDLKEIYETLKEGFWDYMPLHRRTLFVAGLPLTILMGILSRKKLKKLSKN</sequence>
<dbReference type="OrthoDB" id="1953594at2"/>
<keyword evidence="1" id="KW-1133">Transmembrane helix</keyword>
<proteinExistence type="predicted"/>
<dbReference type="Gene3D" id="3.10.620.30">
    <property type="match status" value="1"/>
</dbReference>
<reference evidence="2 3" key="1">
    <citation type="submission" date="2019-10" db="EMBL/GenBank/DDBJ databases">
        <title>Alkaliphilus serpentinus sp. nov. and Alkaliphilus pronyensis sp. nov., two novel anaerobic alkaliphilic species isolated from the serpentinized-hosted hydrothermal field of the Prony Bay (New Caledonia).</title>
        <authorList>
            <person name="Postec A."/>
        </authorList>
    </citation>
    <scope>NUCLEOTIDE SEQUENCE [LARGE SCALE GENOMIC DNA]</scope>
    <source>
        <strain evidence="2 3">LacT</strain>
    </source>
</reference>
<keyword evidence="1" id="KW-0812">Transmembrane</keyword>